<evidence type="ECO:0000256" key="1">
    <source>
        <dbReference type="SAM" id="MobiDB-lite"/>
    </source>
</evidence>
<sequence>MSVQAAALAMANHRAAAALLLIASLFMAVTISRADARSTVRPNKTVALHHDINAQGYMVDATAPTVLDPECEGDGKHHKGHGRSRESESPKPEP</sequence>
<keyword evidence="2" id="KW-0732">Signal</keyword>
<reference evidence="4" key="2">
    <citation type="journal article" date="2018" name="Plant J.">
        <title>The Sorghum bicolor reference genome: improved assembly, gene annotations, a transcriptome atlas, and signatures of genome organization.</title>
        <authorList>
            <person name="McCormick R.F."/>
            <person name="Truong S.K."/>
            <person name="Sreedasyam A."/>
            <person name="Jenkins J."/>
            <person name="Shu S."/>
            <person name="Sims D."/>
            <person name="Kennedy M."/>
            <person name="Amirebrahimi M."/>
            <person name="Weers B.D."/>
            <person name="McKinley B."/>
            <person name="Mattison A."/>
            <person name="Morishige D.T."/>
            <person name="Grimwood J."/>
            <person name="Schmutz J."/>
            <person name="Mullet J.E."/>
        </authorList>
    </citation>
    <scope>NUCLEOTIDE SEQUENCE [LARGE SCALE GENOMIC DNA]</scope>
    <source>
        <strain evidence="4">cv. BTx623</strain>
    </source>
</reference>
<protein>
    <submittedName>
        <fullName evidence="3">Uncharacterized protein</fullName>
    </submittedName>
</protein>
<accession>A0A1W0W001</accession>
<feature type="compositionally biased region" description="Basic and acidic residues" evidence="1">
    <location>
        <begin position="83"/>
        <end position="94"/>
    </location>
</feature>
<reference evidence="3 4" key="1">
    <citation type="journal article" date="2009" name="Nature">
        <title>The Sorghum bicolor genome and the diversification of grasses.</title>
        <authorList>
            <person name="Paterson A.H."/>
            <person name="Bowers J.E."/>
            <person name="Bruggmann R."/>
            <person name="Dubchak I."/>
            <person name="Grimwood J."/>
            <person name="Gundlach H."/>
            <person name="Haberer G."/>
            <person name="Hellsten U."/>
            <person name="Mitros T."/>
            <person name="Poliakov A."/>
            <person name="Schmutz J."/>
            <person name="Spannagl M."/>
            <person name="Tang H."/>
            <person name="Wang X."/>
            <person name="Wicker T."/>
            <person name="Bharti A.K."/>
            <person name="Chapman J."/>
            <person name="Feltus F.A."/>
            <person name="Gowik U."/>
            <person name="Grigoriev I.V."/>
            <person name="Lyons E."/>
            <person name="Maher C.A."/>
            <person name="Martis M."/>
            <person name="Narechania A."/>
            <person name="Otillar R.P."/>
            <person name="Penning B.W."/>
            <person name="Salamov A.A."/>
            <person name="Wang Y."/>
            <person name="Zhang L."/>
            <person name="Carpita N.C."/>
            <person name="Freeling M."/>
            <person name="Gingle A.R."/>
            <person name="Hash C.T."/>
            <person name="Keller B."/>
            <person name="Klein P."/>
            <person name="Kresovich S."/>
            <person name="McCann M.C."/>
            <person name="Ming R."/>
            <person name="Peterson D.G."/>
            <person name="Mehboob-ur-Rahman"/>
            <person name="Ware D."/>
            <person name="Westhoff P."/>
            <person name="Mayer K.F."/>
            <person name="Messing J."/>
            <person name="Rokhsar D.S."/>
        </authorList>
    </citation>
    <scope>NUCLEOTIDE SEQUENCE [LARGE SCALE GENOMIC DNA]</scope>
    <source>
        <strain evidence="4">cv. BTx623</strain>
    </source>
</reference>
<dbReference type="EMBL" id="CM000762">
    <property type="protein sequence ID" value="OQU87687.1"/>
    <property type="molecule type" value="Genomic_DNA"/>
</dbReference>
<name>A0A1W0W001_SORBI</name>
<organism evidence="3 4">
    <name type="scientific">Sorghum bicolor</name>
    <name type="common">Sorghum</name>
    <name type="synonym">Sorghum vulgare</name>
    <dbReference type="NCBI Taxonomy" id="4558"/>
    <lineage>
        <taxon>Eukaryota</taxon>
        <taxon>Viridiplantae</taxon>
        <taxon>Streptophyta</taxon>
        <taxon>Embryophyta</taxon>
        <taxon>Tracheophyta</taxon>
        <taxon>Spermatophyta</taxon>
        <taxon>Magnoliopsida</taxon>
        <taxon>Liliopsida</taxon>
        <taxon>Poales</taxon>
        <taxon>Poaceae</taxon>
        <taxon>PACMAD clade</taxon>
        <taxon>Panicoideae</taxon>
        <taxon>Andropogonodae</taxon>
        <taxon>Andropogoneae</taxon>
        <taxon>Sorghinae</taxon>
        <taxon>Sorghum</taxon>
    </lineage>
</organism>
<keyword evidence="4" id="KW-1185">Reference proteome</keyword>
<gene>
    <name evidence="3" type="ORF">SORBI_3003G318350</name>
</gene>
<evidence type="ECO:0000313" key="4">
    <source>
        <dbReference type="Proteomes" id="UP000000768"/>
    </source>
</evidence>
<dbReference type="InParanoid" id="A0A1W0W001"/>
<dbReference type="Gramene" id="OQU87687">
    <property type="protein sequence ID" value="OQU87687"/>
    <property type="gene ID" value="SORBI_3003G318350"/>
</dbReference>
<feature type="chain" id="PRO_5013003625" evidence="2">
    <location>
        <begin position="37"/>
        <end position="94"/>
    </location>
</feature>
<feature type="signal peptide" evidence="2">
    <location>
        <begin position="1"/>
        <end position="36"/>
    </location>
</feature>
<proteinExistence type="predicted"/>
<dbReference type="AlphaFoldDB" id="A0A1W0W001"/>
<evidence type="ECO:0000313" key="3">
    <source>
        <dbReference type="EMBL" id="OQU87687.1"/>
    </source>
</evidence>
<evidence type="ECO:0000256" key="2">
    <source>
        <dbReference type="SAM" id="SignalP"/>
    </source>
</evidence>
<feature type="region of interest" description="Disordered" evidence="1">
    <location>
        <begin position="65"/>
        <end position="94"/>
    </location>
</feature>
<dbReference type="OMA" id="AMANHRA"/>
<dbReference type="Proteomes" id="UP000000768">
    <property type="component" value="Chromosome 3"/>
</dbReference>